<dbReference type="InterPro" id="IPR036457">
    <property type="entry name" value="PPM-type-like_dom_sf"/>
</dbReference>
<dbReference type="EMBL" id="JBHRSV010000020">
    <property type="protein sequence ID" value="MFC2926631.1"/>
    <property type="molecule type" value="Genomic_DNA"/>
</dbReference>
<dbReference type="RefSeq" id="WP_343164731.1">
    <property type="nucleotide sequence ID" value="NZ_JBHRSV010000020.1"/>
</dbReference>
<protein>
    <recommendedName>
        <fullName evidence="3">PPM-type phosphatase domain-containing protein</fullName>
    </recommendedName>
</protein>
<keyword evidence="2" id="KW-1185">Reference proteome</keyword>
<evidence type="ECO:0000313" key="1">
    <source>
        <dbReference type="EMBL" id="MFC2926631.1"/>
    </source>
</evidence>
<accession>A0ABV6ZYP2</accession>
<sequence length="291" mass="31457">MPGITFVDAVNFPSGNGTGDDRYGFDEGMGTAWVVDGATDVGTRRVFPELVERPPSGPLLFESDAAWYADTLNAAFTAPPRSGEAPKAYLERIIACVAETARAEALCDLSAEPRHNLPSAGGIWMRCEGGSADFAGLGDCVAIVRSGSHTHFVGQLDLIRAEHAFNRQQLAEPAGKAGGYANARVSRGRMNTEGHHWVFSIHPEAADRAETDRVSVSEGDHILLMSDGFFRLVEPYGICTVETLMDRAIEEDGLLSLVRDLRNAERNPDDDAKIGRLKTKDDATALLVRVD</sequence>
<evidence type="ECO:0000313" key="2">
    <source>
        <dbReference type="Proteomes" id="UP001595379"/>
    </source>
</evidence>
<name>A0ABV6ZYP2_9PROT</name>
<organism evidence="1 2">
    <name type="scientific">Hyphobacterium vulgare</name>
    <dbReference type="NCBI Taxonomy" id="1736751"/>
    <lineage>
        <taxon>Bacteria</taxon>
        <taxon>Pseudomonadati</taxon>
        <taxon>Pseudomonadota</taxon>
        <taxon>Alphaproteobacteria</taxon>
        <taxon>Maricaulales</taxon>
        <taxon>Maricaulaceae</taxon>
        <taxon>Hyphobacterium</taxon>
    </lineage>
</organism>
<comment type="caution">
    <text evidence="1">The sequence shown here is derived from an EMBL/GenBank/DDBJ whole genome shotgun (WGS) entry which is preliminary data.</text>
</comment>
<reference evidence="2" key="1">
    <citation type="journal article" date="2019" name="Int. J. Syst. Evol. Microbiol.">
        <title>The Global Catalogue of Microorganisms (GCM) 10K type strain sequencing project: providing services to taxonomists for standard genome sequencing and annotation.</title>
        <authorList>
            <consortium name="The Broad Institute Genomics Platform"/>
            <consortium name="The Broad Institute Genome Sequencing Center for Infectious Disease"/>
            <person name="Wu L."/>
            <person name="Ma J."/>
        </authorList>
    </citation>
    <scope>NUCLEOTIDE SEQUENCE [LARGE SCALE GENOMIC DNA]</scope>
    <source>
        <strain evidence="2">KCTC 52487</strain>
    </source>
</reference>
<evidence type="ECO:0008006" key="3">
    <source>
        <dbReference type="Google" id="ProtNLM"/>
    </source>
</evidence>
<dbReference type="Proteomes" id="UP001595379">
    <property type="component" value="Unassembled WGS sequence"/>
</dbReference>
<gene>
    <name evidence="1" type="ORF">ACFOOR_10990</name>
</gene>
<dbReference type="SUPFAM" id="SSF81606">
    <property type="entry name" value="PP2C-like"/>
    <property type="match status" value="1"/>
</dbReference>
<dbReference type="Gene3D" id="3.60.40.10">
    <property type="entry name" value="PPM-type phosphatase domain"/>
    <property type="match status" value="1"/>
</dbReference>
<proteinExistence type="predicted"/>